<evidence type="ECO:0000313" key="3">
    <source>
        <dbReference type="Proteomes" id="UP000282087"/>
    </source>
</evidence>
<feature type="chain" id="PRO_5018149218" evidence="1">
    <location>
        <begin position="25"/>
        <end position="298"/>
    </location>
</feature>
<evidence type="ECO:0000256" key="1">
    <source>
        <dbReference type="SAM" id="SignalP"/>
    </source>
</evidence>
<proteinExistence type="predicted"/>
<accession>A0A3M6VS85</accession>
<dbReference type="EMBL" id="QLLG01000015">
    <property type="protein sequence ID" value="RMX69725.1"/>
    <property type="molecule type" value="Genomic_DNA"/>
</dbReference>
<dbReference type="AlphaFoldDB" id="A0A3M6VS85"/>
<protein>
    <submittedName>
        <fullName evidence="2">Uncharacterized protein</fullName>
    </submittedName>
</protein>
<keyword evidence="1" id="KW-0732">Signal</keyword>
<reference evidence="2 3" key="1">
    <citation type="submission" date="2018-06" db="EMBL/GenBank/DDBJ databases">
        <title>Comparative genomics of downy mildews reveals potential adaptations to biotrophy.</title>
        <authorList>
            <person name="Fletcher K."/>
            <person name="Klosterman S.J."/>
            <person name="Derevnina L."/>
            <person name="Martin F."/>
            <person name="Koike S."/>
            <person name="Reyes Chin-Wo S."/>
            <person name="Mou B."/>
            <person name="Michelmore R."/>
        </authorList>
    </citation>
    <scope>NUCLEOTIDE SEQUENCE [LARGE SCALE GENOMIC DNA]</scope>
    <source>
        <strain evidence="2 3">R14</strain>
    </source>
</reference>
<organism evidence="2 3">
    <name type="scientific">Peronospora effusa</name>
    <dbReference type="NCBI Taxonomy" id="542832"/>
    <lineage>
        <taxon>Eukaryota</taxon>
        <taxon>Sar</taxon>
        <taxon>Stramenopiles</taxon>
        <taxon>Oomycota</taxon>
        <taxon>Peronosporomycetes</taxon>
        <taxon>Peronosporales</taxon>
        <taxon>Peronosporaceae</taxon>
        <taxon>Peronospora</taxon>
    </lineage>
</organism>
<sequence length="298" mass="33378">MTLPTFVVASALCSLGLLSSSTEAHTVLREPQPCYNESLLAALGRKSMDPIQYLENVKTITVEENFSSWRKKMGYANLRDFMEDKSRFPVIEGVSHECGWSVKCKPKLFPENGILRTSGYLHNGTCEVWMNNIKLSSALNCHLAFPKATHCIDYSVCKGTCTLHHYWLAERKLKGLISQQVYKTCVVGTNGGRKLKPPSCKPIVVRMPTTWKSFTRDSRYHVVTQQRLQQLVLREKPVSEVVTYMHCTSVLVSRNVNVDAGSLDIECLKQHTVSLQQVFVKCLTAAITTSSGGARTQD</sequence>
<evidence type="ECO:0000313" key="2">
    <source>
        <dbReference type="EMBL" id="RMX69725.1"/>
    </source>
</evidence>
<gene>
    <name evidence="2" type="ORF">DD238_001725</name>
</gene>
<dbReference type="VEuPathDB" id="FungiDB:DD237_000543"/>
<keyword evidence="3" id="KW-1185">Reference proteome</keyword>
<dbReference type="Proteomes" id="UP000282087">
    <property type="component" value="Unassembled WGS sequence"/>
</dbReference>
<feature type="signal peptide" evidence="1">
    <location>
        <begin position="1"/>
        <end position="24"/>
    </location>
</feature>
<comment type="caution">
    <text evidence="2">The sequence shown here is derived from an EMBL/GenBank/DDBJ whole genome shotgun (WGS) entry which is preliminary data.</text>
</comment>
<name>A0A3M6VS85_9STRA</name>